<gene>
    <name evidence="2" type="ORF">DM01DRAFT_1404860</name>
</gene>
<protein>
    <submittedName>
        <fullName evidence="2">Uncharacterized protein</fullName>
    </submittedName>
</protein>
<feature type="compositionally biased region" description="Polar residues" evidence="1">
    <location>
        <begin position="479"/>
        <end position="502"/>
    </location>
</feature>
<dbReference type="Proteomes" id="UP000242146">
    <property type="component" value="Unassembled WGS sequence"/>
</dbReference>
<evidence type="ECO:0000313" key="3">
    <source>
        <dbReference type="Proteomes" id="UP000242146"/>
    </source>
</evidence>
<comment type="caution">
    <text evidence="2">The sequence shown here is derived from an EMBL/GenBank/DDBJ whole genome shotgun (WGS) entry which is preliminary data.</text>
</comment>
<organism evidence="2 3">
    <name type="scientific">Hesseltinella vesiculosa</name>
    <dbReference type="NCBI Taxonomy" id="101127"/>
    <lineage>
        <taxon>Eukaryota</taxon>
        <taxon>Fungi</taxon>
        <taxon>Fungi incertae sedis</taxon>
        <taxon>Mucoromycota</taxon>
        <taxon>Mucoromycotina</taxon>
        <taxon>Mucoromycetes</taxon>
        <taxon>Mucorales</taxon>
        <taxon>Cunninghamellaceae</taxon>
        <taxon>Hesseltinella</taxon>
    </lineage>
</organism>
<keyword evidence="3" id="KW-1185">Reference proteome</keyword>
<sequence length="535" mass="60548">MTTAFNPAPILLRDPSAYLLSDEKASAPVSPPVAYIDDVPQHLAPEQYQFEFPPRSHLEALSEQLDQTQEDTQSFFDVSSFTSSYVSECITNDFDTQEEESFDDFLFTLEQEQQEHFSLSPPMLVHDRQLSPLQLPSQFTSQRRTQPSLSSLDNDHMLGRIREESYDSVSTVTQPAAAPSSFLSSSVTRPAGRIEWHNSFEQVDEPHHGLWQDDLYDNIHPYQRYSHDERLPVIHQHTEPMLSDSNSMTDDDDNSSSFSRESKVVLIKLNKKNKLASPSLPRVYHVDPQQIGFDDDDMALDDEAPIESASVFLPVDKEQTCDFDQQRMYSVAPASMVPMAETAAQALMDRVALLERQVQEERAMRKGFETAMEEMVLLMDQQQKLLYDRLDQEIAMRKMYEQRMNTALNQIQPLEVKLKKETDARCELESMMSHVLTQVQELKTSQIAMEQKLAKPATALPSARSPSSRTTTPASVSSKTNLSLSKPKSTAPLSIKRSMTTKSSAPASSAPQSQDRSPPRVIRMKSSRLTTSSRR</sequence>
<dbReference type="STRING" id="101127.A0A1X2GUD9"/>
<proteinExistence type="predicted"/>
<dbReference type="AlphaFoldDB" id="A0A1X2GUD9"/>
<feature type="region of interest" description="Disordered" evidence="1">
    <location>
        <begin position="454"/>
        <end position="535"/>
    </location>
</feature>
<feature type="compositionally biased region" description="Low complexity" evidence="1">
    <location>
        <begin position="456"/>
        <end position="478"/>
    </location>
</feature>
<dbReference type="OrthoDB" id="2385347at2759"/>
<feature type="compositionally biased region" description="Low complexity" evidence="1">
    <location>
        <begin position="503"/>
        <end position="520"/>
    </location>
</feature>
<dbReference type="EMBL" id="MCGT01000004">
    <property type="protein sequence ID" value="ORX60628.1"/>
    <property type="molecule type" value="Genomic_DNA"/>
</dbReference>
<reference evidence="2 3" key="1">
    <citation type="submission" date="2016-07" db="EMBL/GenBank/DDBJ databases">
        <title>Pervasive Adenine N6-methylation of Active Genes in Fungi.</title>
        <authorList>
            <consortium name="DOE Joint Genome Institute"/>
            <person name="Mondo S.J."/>
            <person name="Dannebaum R.O."/>
            <person name="Kuo R.C."/>
            <person name="Labutti K."/>
            <person name="Haridas S."/>
            <person name="Kuo A."/>
            <person name="Salamov A."/>
            <person name="Ahrendt S.R."/>
            <person name="Lipzen A."/>
            <person name="Sullivan W."/>
            <person name="Andreopoulos W.B."/>
            <person name="Clum A."/>
            <person name="Lindquist E."/>
            <person name="Daum C."/>
            <person name="Ramamoorthy G.K."/>
            <person name="Gryganskyi A."/>
            <person name="Culley D."/>
            <person name="Magnuson J.K."/>
            <person name="James T.Y."/>
            <person name="O'Malley M.A."/>
            <person name="Stajich J.E."/>
            <person name="Spatafora J.W."/>
            <person name="Visel A."/>
            <person name="Grigoriev I.V."/>
        </authorList>
    </citation>
    <scope>NUCLEOTIDE SEQUENCE [LARGE SCALE GENOMIC DNA]</scope>
    <source>
        <strain evidence="2 3">NRRL 3301</strain>
    </source>
</reference>
<evidence type="ECO:0000256" key="1">
    <source>
        <dbReference type="SAM" id="MobiDB-lite"/>
    </source>
</evidence>
<evidence type="ECO:0000313" key="2">
    <source>
        <dbReference type="EMBL" id="ORX60628.1"/>
    </source>
</evidence>
<accession>A0A1X2GUD9</accession>
<name>A0A1X2GUD9_9FUNG</name>